<dbReference type="CDD" id="cd03572">
    <property type="entry name" value="ENTH_like_Tepsin"/>
    <property type="match status" value="1"/>
</dbReference>
<keyword evidence="4" id="KW-0968">Cytoplasmic vesicle</keyword>
<dbReference type="InterPro" id="IPR008942">
    <property type="entry name" value="ENTH_VHS"/>
</dbReference>
<dbReference type="Pfam" id="PF01417">
    <property type="entry name" value="ENTH"/>
    <property type="match status" value="1"/>
</dbReference>
<keyword evidence="8" id="KW-1185">Reference proteome</keyword>
<feature type="compositionally biased region" description="Low complexity" evidence="5">
    <location>
        <begin position="570"/>
        <end position="581"/>
    </location>
</feature>
<dbReference type="Pfam" id="PF25827">
    <property type="entry name" value="TVHS-like"/>
    <property type="match status" value="1"/>
</dbReference>
<feature type="region of interest" description="Disordered" evidence="5">
    <location>
        <begin position="248"/>
        <end position="271"/>
    </location>
</feature>
<keyword evidence="3" id="KW-0333">Golgi apparatus</keyword>
<evidence type="ECO:0000256" key="5">
    <source>
        <dbReference type="SAM" id="MobiDB-lite"/>
    </source>
</evidence>
<accession>A0ABM0IWE8</accession>
<evidence type="ECO:0000259" key="7">
    <source>
        <dbReference type="Pfam" id="PF25827"/>
    </source>
</evidence>
<dbReference type="InterPro" id="IPR058028">
    <property type="entry name" value="Tepsin_VHS/ENTH-like"/>
</dbReference>
<feature type="compositionally biased region" description="Low complexity" evidence="5">
    <location>
        <begin position="358"/>
        <end position="383"/>
    </location>
</feature>
<evidence type="ECO:0000313" key="9">
    <source>
        <dbReference type="RefSeq" id="XP_004709294.2"/>
    </source>
</evidence>
<comment type="subcellular location">
    <subcellularLocation>
        <location evidence="1">Cytoplasmic vesicle</location>
    </subcellularLocation>
    <subcellularLocation>
        <location evidence="2">Golgi apparatus</location>
        <location evidence="2">trans-Golgi network</location>
    </subcellularLocation>
</comment>
<dbReference type="GeneID" id="101640511"/>
<feature type="compositionally biased region" description="Pro residues" evidence="5">
    <location>
        <begin position="529"/>
        <end position="543"/>
    </location>
</feature>
<sequence length="682" mass="72238">MGAAILGPSSSGAGGLGSTRFRPDLPCAFSLAGFDLHLRVCFCSGTFDWLTLKLFTEATLGFRPFCRAIGQRSQLRVVIGQTSAWRKRFNPKVTGIMAALPPLRDRLSFLHRLPVLLKGTADDDVPCPGYLFEEIANISHESVGSSQCLLEYLLRRLQSSSGRVKLKVLKILLYLCNHGSSSFLLILRRNSAFIQEATVFAGPPDPLHGSSLYQKVRLAAQDLGSALFSDSVPTLPAPRTPRPLPLAGMGSQPQPHSGALQGFGFSQERGQGGSVGEALLSTIQKAAEVVANAVLPGREWPGPLRPEPGVSTYQPAVTPPASHSQPPPGRLAPEAGLGIRAVRHQPGQPGGGWEECDSSPSSQGSSQNGGRSRVSDSGSGCVSESHSGTIRELGEQLDRVEALSLSDCQQEVSLVRALVRGPRAFLSREEVQRFLKECGRLNCEAVLELLTRHLDGTPEYEQMRTLCALSALCSSDLLSQERVLLLARPRLQELAVHNPGPVASKATKILRHLEASCQQRPLPWKLPAEPRPAVPQGPPPRPPDLLSDAVPPPGGQPALQPESTAPAVGQQPTPAPTLAPQEADTGAADFPVLGAGSDTLVRGLEADPAPRGCPQTPAAGGSGSLFAGMELVACSHPVRGRVPAKEPLLPHSVPEAPRTLSPRAAASATPAWEVSAFSFLNS</sequence>
<dbReference type="Proteomes" id="UP000694863">
    <property type="component" value="Unplaced"/>
</dbReference>
<organism evidence="8 9">
    <name type="scientific">Echinops telfairi</name>
    <name type="common">Lesser hedgehog tenrec</name>
    <dbReference type="NCBI Taxonomy" id="9371"/>
    <lineage>
        <taxon>Eukaryota</taxon>
        <taxon>Metazoa</taxon>
        <taxon>Chordata</taxon>
        <taxon>Craniata</taxon>
        <taxon>Vertebrata</taxon>
        <taxon>Euteleostomi</taxon>
        <taxon>Mammalia</taxon>
        <taxon>Eutheria</taxon>
        <taxon>Afrotheria</taxon>
        <taxon>Tenrecidae</taxon>
        <taxon>Tenrecinae</taxon>
        <taxon>Echinops</taxon>
    </lineage>
</organism>
<evidence type="ECO:0000313" key="8">
    <source>
        <dbReference type="Proteomes" id="UP000694863"/>
    </source>
</evidence>
<evidence type="ECO:0000256" key="1">
    <source>
        <dbReference type="ARBA" id="ARBA00004541"/>
    </source>
</evidence>
<feature type="domain" description="ENTH" evidence="6">
    <location>
        <begin position="120"/>
        <end position="227"/>
    </location>
</feature>
<feature type="domain" description="AP-4 complex accessory subunit Tepsin VHS/ENTH-like" evidence="7">
    <location>
        <begin position="409"/>
        <end position="512"/>
    </location>
</feature>
<dbReference type="InterPro" id="IPR035802">
    <property type="entry name" value="ENTH/VHS_tepsin"/>
</dbReference>
<evidence type="ECO:0000256" key="2">
    <source>
        <dbReference type="ARBA" id="ARBA00004601"/>
    </source>
</evidence>
<dbReference type="InterPro" id="IPR039273">
    <property type="entry name" value="TEPSIN"/>
</dbReference>
<dbReference type="Gene3D" id="1.25.40.90">
    <property type="match status" value="1"/>
</dbReference>
<evidence type="ECO:0000256" key="4">
    <source>
        <dbReference type="ARBA" id="ARBA00023329"/>
    </source>
</evidence>
<reference evidence="9" key="1">
    <citation type="submission" date="2025-08" db="UniProtKB">
        <authorList>
            <consortium name="RefSeq"/>
        </authorList>
    </citation>
    <scope>IDENTIFICATION</scope>
</reference>
<evidence type="ECO:0000259" key="6">
    <source>
        <dbReference type="Pfam" id="PF01417"/>
    </source>
</evidence>
<dbReference type="SUPFAM" id="SSF48464">
    <property type="entry name" value="ENTH/VHS domain"/>
    <property type="match status" value="1"/>
</dbReference>
<dbReference type="RefSeq" id="XP_004709294.2">
    <property type="nucleotide sequence ID" value="XM_004709237.2"/>
</dbReference>
<feature type="region of interest" description="Disordered" evidence="5">
    <location>
        <begin position="645"/>
        <end position="664"/>
    </location>
</feature>
<feature type="region of interest" description="Disordered" evidence="5">
    <location>
        <begin position="521"/>
        <end position="582"/>
    </location>
</feature>
<gene>
    <name evidence="9" type="primary">TEPSIN</name>
</gene>
<evidence type="ECO:0000256" key="3">
    <source>
        <dbReference type="ARBA" id="ARBA00023034"/>
    </source>
</evidence>
<feature type="region of interest" description="Disordered" evidence="5">
    <location>
        <begin position="297"/>
        <end position="388"/>
    </location>
</feature>
<proteinExistence type="predicted"/>
<dbReference type="InterPro" id="IPR013809">
    <property type="entry name" value="ENTH"/>
</dbReference>
<protein>
    <submittedName>
        <fullName evidence="9">AP-4 complex accessory subunit tepsin</fullName>
    </submittedName>
</protein>
<dbReference type="PANTHER" id="PTHR21514:SF0">
    <property type="entry name" value="AP-4 COMPLEX ACCESSORY SUBUNIT TEPSIN"/>
    <property type="match status" value="1"/>
</dbReference>
<name>A0ABM0IWE8_ECHTE</name>
<dbReference type="PANTHER" id="PTHR21514">
    <property type="entry name" value="AP-4 COMPLEX ACCESSORY SUBUNIT TEPSIN"/>
    <property type="match status" value="1"/>
</dbReference>